<name>G0PN83_CAEBE</name>
<reference evidence="3" key="1">
    <citation type="submission" date="2011-07" db="EMBL/GenBank/DDBJ databases">
        <authorList>
            <consortium name="Caenorhabditis brenneri Sequencing and Analysis Consortium"/>
            <person name="Wilson R.K."/>
        </authorList>
    </citation>
    <scope>NUCLEOTIDE SEQUENCE [LARGE SCALE GENOMIC DNA]</scope>
    <source>
        <strain evidence="3">PB2801</strain>
    </source>
</reference>
<dbReference type="AlphaFoldDB" id="G0PN83"/>
<dbReference type="Proteomes" id="UP000008068">
    <property type="component" value="Unassembled WGS sequence"/>
</dbReference>
<keyword evidence="1" id="KW-0812">Transmembrane</keyword>
<organism evidence="3">
    <name type="scientific">Caenorhabditis brenneri</name>
    <name type="common">Nematode worm</name>
    <dbReference type="NCBI Taxonomy" id="135651"/>
    <lineage>
        <taxon>Eukaryota</taxon>
        <taxon>Metazoa</taxon>
        <taxon>Ecdysozoa</taxon>
        <taxon>Nematoda</taxon>
        <taxon>Chromadorea</taxon>
        <taxon>Rhabditida</taxon>
        <taxon>Rhabditina</taxon>
        <taxon>Rhabditomorpha</taxon>
        <taxon>Rhabditoidea</taxon>
        <taxon>Rhabditidae</taxon>
        <taxon>Peloderinae</taxon>
        <taxon>Caenorhabditis</taxon>
    </lineage>
</organism>
<dbReference type="PANTHER" id="PTHR24224">
    <property type="entry name" value="CARDIOACCELERATORY PEPTIDE RECEPTOR-RELATED"/>
    <property type="match status" value="1"/>
</dbReference>
<dbReference type="PANTHER" id="PTHR24224:SF1">
    <property type="entry name" value="G-PROTEIN COUPLED RECEPTORS FAMILY 1 PROFILE DOMAIN-CONTAINING PROTEIN"/>
    <property type="match status" value="1"/>
</dbReference>
<dbReference type="HOGENOM" id="CLU_1483248_0_0_1"/>
<gene>
    <name evidence="2" type="ORF">CAEBREN_10858</name>
</gene>
<feature type="transmembrane region" description="Helical" evidence="1">
    <location>
        <begin position="47"/>
        <end position="72"/>
    </location>
</feature>
<dbReference type="EMBL" id="GL381742">
    <property type="protein sequence ID" value="EGT40163.1"/>
    <property type="molecule type" value="Genomic_DNA"/>
</dbReference>
<dbReference type="InParanoid" id="G0PN83"/>
<sequence length="182" mass="21436">MNGSEHMKLWMFISKCQFWIILCTVLISLLLVAKAFFNLIKRKRSNYFVFLISIIAANVITLLIILFDIFNFSFKGTLVCKLELFFSNSAACFINWMWLCLFSQRFFILFYPMKRSSRGFFGFMRSGKKLILATACFALLTQTFLWMCILQSWSLIFIEEVTMLTDDDQLFGVCERDVDIMR</sequence>
<proteinExistence type="predicted"/>
<feature type="transmembrane region" description="Helical" evidence="1">
    <location>
        <begin position="18"/>
        <end position="40"/>
    </location>
</feature>
<accession>G0PN83</accession>
<feature type="transmembrane region" description="Helical" evidence="1">
    <location>
        <begin position="84"/>
        <end position="110"/>
    </location>
</feature>
<feature type="transmembrane region" description="Helical" evidence="1">
    <location>
        <begin position="130"/>
        <end position="158"/>
    </location>
</feature>
<evidence type="ECO:0000313" key="2">
    <source>
        <dbReference type="EMBL" id="EGT40163.1"/>
    </source>
</evidence>
<dbReference type="STRING" id="135651.G0PN83"/>
<dbReference type="eggNOG" id="ENOG502TG7P">
    <property type="taxonomic scope" value="Eukaryota"/>
</dbReference>
<keyword evidence="1" id="KW-1133">Transmembrane helix</keyword>
<keyword evidence="3" id="KW-1185">Reference proteome</keyword>
<keyword evidence="1" id="KW-0472">Membrane</keyword>
<dbReference type="GO" id="GO:0016020">
    <property type="term" value="C:membrane"/>
    <property type="evidence" value="ECO:0007669"/>
    <property type="project" value="TreeGrafter"/>
</dbReference>
<evidence type="ECO:0000256" key="1">
    <source>
        <dbReference type="SAM" id="Phobius"/>
    </source>
</evidence>
<evidence type="ECO:0000313" key="3">
    <source>
        <dbReference type="Proteomes" id="UP000008068"/>
    </source>
</evidence>
<dbReference type="InterPro" id="IPR052665">
    <property type="entry name" value="Neuropeptide-GPCR"/>
</dbReference>
<dbReference type="OrthoDB" id="5841613at2759"/>
<protein>
    <submittedName>
        <fullName evidence="2">Uncharacterized protein</fullName>
    </submittedName>
</protein>